<reference evidence="2" key="1">
    <citation type="journal article" date="2019" name="Int. J. Syst. Evol. Microbiol.">
        <title>The Global Catalogue of Microorganisms (GCM) 10K type strain sequencing project: providing services to taxonomists for standard genome sequencing and annotation.</title>
        <authorList>
            <consortium name="The Broad Institute Genomics Platform"/>
            <consortium name="The Broad Institute Genome Sequencing Center for Infectious Disease"/>
            <person name="Wu L."/>
            <person name="Ma J."/>
        </authorList>
    </citation>
    <scope>NUCLEOTIDE SEQUENCE [LARGE SCALE GENOMIC DNA]</scope>
    <source>
        <strain evidence="2">CGMCC 4.7638</strain>
    </source>
</reference>
<dbReference type="Proteomes" id="UP001597542">
    <property type="component" value="Unassembled WGS sequence"/>
</dbReference>
<dbReference type="EMBL" id="JBHUKQ010000014">
    <property type="protein sequence ID" value="MFD2484157.1"/>
    <property type="molecule type" value="Genomic_DNA"/>
</dbReference>
<dbReference type="RefSeq" id="WP_344283186.1">
    <property type="nucleotide sequence ID" value="NZ_BAAAHV010000022.1"/>
</dbReference>
<sequence>MAETQNLWWSPTLGAILKHHDGSFRVLGGGSVNAWGWFIPAEWPADAERYMPEKNPARRQSEEIALAALQEAAGDVCDLLGPRYNTRQVIYSITNLARKAVAELNLLQGRINTALEASTMDEARAALLGTPTAAITQPDRSGRWVDGELLPFGPHDLDGWQPTHPEAVAGD</sequence>
<accession>A0ABW5I5Q3</accession>
<keyword evidence="2" id="KW-1185">Reference proteome</keyword>
<evidence type="ECO:0000313" key="1">
    <source>
        <dbReference type="EMBL" id="MFD2484157.1"/>
    </source>
</evidence>
<proteinExistence type="predicted"/>
<evidence type="ECO:0000313" key="2">
    <source>
        <dbReference type="Proteomes" id="UP001597542"/>
    </source>
</evidence>
<protein>
    <submittedName>
        <fullName evidence="1">Uncharacterized protein</fullName>
    </submittedName>
</protein>
<comment type="caution">
    <text evidence="1">The sequence shown here is derived from an EMBL/GenBank/DDBJ whole genome shotgun (WGS) entry which is preliminary data.</text>
</comment>
<organism evidence="1 2">
    <name type="scientific">Amycolatopsis albidoflavus</name>
    <dbReference type="NCBI Taxonomy" id="102226"/>
    <lineage>
        <taxon>Bacteria</taxon>
        <taxon>Bacillati</taxon>
        <taxon>Actinomycetota</taxon>
        <taxon>Actinomycetes</taxon>
        <taxon>Pseudonocardiales</taxon>
        <taxon>Pseudonocardiaceae</taxon>
        <taxon>Amycolatopsis</taxon>
    </lineage>
</organism>
<name>A0ABW5I5Q3_9PSEU</name>
<gene>
    <name evidence="1" type="ORF">ACFSUT_28030</name>
</gene>